<protein>
    <submittedName>
        <fullName evidence="1">Uncharacterized protein</fullName>
    </submittedName>
</protein>
<dbReference type="EMBL" id="LR899978">
    <property type="protein sequence ID" value="CAD7243590.1"/>
    <property type="molecule type" value="Genomic_DNA"/>
</dbReference>
<reference evidence="1" key="1">
    <citation type="submission" date="2020-11" db="EMBL/GenBank/DDBJ databases">
        <authorList>
            <person name="Tran Van P."/>
        </authorList>
    </citation>
    <scope>NUCLEOTIDE SEQUENCE</scope>
</reference>
<accession>A0A7R8X693</accession>
<evidence type="ECO:0000313" key="1">
    <source>
        <dbReference type="EMBL" id="CAD7243590.1"/>
    </source>
</evidence>
<name>A0A7R8X693_9CRUS</name>
<proteinExistence type="predicted"/>
<keyword evidence="2" id="KW-1185">Reference proteome</keyword>
<dbReference type="EMBL" id="CAJPEV010000461">
    <property type="protein sequence ID" value="CAG0885518.1"/>
    <property type="molecule type" value="Genomic_DNA"/>
</dbReference>
<organism evidence="1">
    <name type="scientific">Darwinula stevensoni</name>
    <dbReference type="NCBI Taxonomy" id="69355"/>
    <lineage>
        <taxon>Eukaryota</taxon>
        <taxon>Metazoa</taxon>
        <taxon>Ecdysozoa</taxon>
        <taxon>Arthropoda</taxon>
        <taxon>Crustacea</taxon>
        <taxon>Oligostraca</taxon>
        <taxon>Ostracoda</taxon>
        <taxon>Podocopa</taxon>
        <taxon>Podocopida</taxon>
        <taxon>Darwinulocopina</taxon>
        <taxon>Darwinuloidea</taxon>
        <taxon>Darwinulidae</taxon>
        <taxon>Darwinula</taxon>
    </lineage>
</organism>
<dbReference type="AlphaFoldDB" id="A0A7R8X693"/>
<evidence type="ECO:0000313" key="2">
    <source>
        <dbReference type="Proteomes" id="UP000677054"/>
    </source>
</evidence>
<sequence length="190" mass="21983">MYRFHIMARRKDPSWRRTVAWELSRPLEGPSLSDVNGIFQSMDEVRQRLSETEKKLRMASKNWKKFPLISSSPFESSAAMFHSDQYHEASLPNSCNAHLEVNYRCLEVDHSTTSELSETEKKLRMASKNWKKFPLISSSPFESSAAMFHSDQYHEDSDAILGSFWADARIRPLLRVSVNLTPRNREANKG</sequence>
<dbReference type="Proteomes" id="UP000677054">
    <property type="component" value="Unassembled WGS sequence"/>
</dbReference>
<gene>
    <name evidence="1" type="ORF">DSTB1V02_LOCUS3506</name>
</gene>